<reference evidence="1" key="2">
    <citation type="submission" date="2020-09" db="EMBL/GenBank/DDBJ databases">
        <authorList>
            <person name="Sun Q."/>
            <person name="Zhou Y."/>
        </authorList>
    </citation>
    <scope>NUCLEOTIDE SEQUENCE</scope>
    <source>
        <strain evidence="1">CGMCC 4.7312</strain>
    </source>
</reference>
<proteinExistence type="predicted"/>
<keyword evidence="2" id="KW-1185">Reference proteome</keyword>
<accession>A0A917X1F5</accession>
<dbReference type="Gene3D" id="2.60.120.10">
    <property type="entry name" value="Jelly Rolls"/>
    <property type="match status" value="1"/>
</dbReference>
<sequence>MDPPPEHSRQYNAADRTDQWLQIMSPAGENGLDLRQDARVLVARLTPDHRLAHSFGEGRGGSPSTCRWSIAPSESGQVDPGARCTAFAAG</sequence>
<dbReference type="AlphaFoldDB" id="A0A917X1F5"/>
<gene>
    <name evidence="1" type="ORF">GCM10011608_42040</name>
</gene>
<organism evidence="1 2">
    <name type="scientific">Micromonospora sonchi</name>
    <dbReference type="NCBI Taxonomy" id="1763543"/>
    <lineage>
        <taxon>Bacteria</taxon>
        <taxon>Bacillati</taxon>
        <taxon>Actinomycetota</taxon>
        <taxon>Actinomycetes</taxon>
        <taxon>Micromonosporales</taxon>
        <taxon>Micromonosporaceae</taxon>
        <taxon>Micromonospora</taxon>
    </lineage>
</organism>
<dbReference type="EMBL" id="BMNB01000021">
    <property type="protein sequence ID" value="GGM52714.1"/>
    <property type="molecule type" value="Genomic_DNA"/>
</dbReference>
<evidence type="ECO:0000313" key="1">
    <source>
        <dbReference type="EMBL" id="GGM52714.1"/>
    </source>
</evidence>
<name>A0A917X1F5_9ACTN</name>
<protein>
    <submittedName>
        <fullName evidence="1">Uncharacterized protein</fullName>
    </submittedName>
</protein>
<reference evidence="1" key="1">
    <citation type="journal article" date="2014" name="Int. J. Syst. Evol. Microbiol.">
        <title>Complete genome sequence of Corynebacterium casei LMG S-19264T (=DSM 44701T), isolated from a smear-ripened cheese.</title>
        <authorList>
            <consortium name="US DOE Joint Genome Institute (JGI-PGF)"/>
            <person name="Walter F."/>
            <person name="Albersmeier A."/>
            <person name="Kalinowski J."/>
            <person name="Ruckert C."/>
        </authorList>
    </citation>
    <scope>NUCLEOTIDE SEQUENCE</scope>
    <source>
        <strain evidence="1">CGMCC 4.7312</strain>
    </source>
</reference>
<dbReference type="Proteomes" id="UP000608890">
    <property type="component" value="Unassembled WGS sequence"/>
</dbReference>
<evidence type="ECO:0000313" key="2">
    <source>
        <dbReference type="Proteomes" id="UP000608890"/>
    </source>
</evidence>
<dbReference type="InterPro" id="IPR014710">
    <property type="entry name" value="RmlC-like_jellyroll"/>
</dbReference>
<comment type="caution">
    <text evidence="1">The sequence shown here is derived from an EMBL/GenBank/DDBJ whole genome shotgun (WGS) entry which is preliminary data.</text>
</comment>